<reference evidence="2" key="1">
    <citation type="journal article" date="2019" name="Int. J. Syst. Evol. Microbiol.">
        <title>The Global Catalogue of Microorganisms (GCM) 10K type strain sequencing project: providing services to taxonomists for standard genome sequencing and annotation.</title>
        <authorList>
            <consortium name="The Broad Institute Genomics Platform"/>
            <consortium name="The Broad Institute Genome Sequencing Center for Infectious Disease"/>
            <person name="Wu L."/>
            <person name="Ma J."/>
        </authorList>
    </citation>
    <scope>NUCLEOTIDE SEQUENCE [LARGE SCALE GENOMIC DNA]</scope>
    <source>
        <strain evidence="2">JCM 17705</strain>
    </source>
</reference>
<accession>A0ABP8G6W0</accession>
<gene>
    <name evidence="1" type="ORF">GCM10023149_16250</name>
</gene>
<dbReference type="Pfam" id="PF14595">
    <property type="entry name" value="Thioredoxin_9"/>
    <property type="match status" value="1"/>
</dbReference>
<proteinExistence type="predicted"/>
<dbReference type="Proteomes" id="UP001500582">
    <property type="component" value="Unassembled WGS sequence"/>
</dbReference>
<dbReference type="EMBL" id="BAABFT010000003">
    <property type="protein sequence ID" value="GAA4318252.1"/>
    <property type="molecule type" value="Genomic_DNA"/>
</dbReference>
<keyword evidence="2" id="KW-1185">Reference proteome</keyword>
<dbReference type="RefSeq" id="WP_345210531.1">
    <property type="nucleotide sequence ID" value="NZ_BAABFT010000003.1"/>
</dbReference>
<name>A0ABP8G6W0_9SPHI</name>
<dbReference type="Gene3D" id="3.40.30.10">
    <property type="entry name" value="Glutaredoxin"/>
    <property type="match status" value="1"/>
</dbReference>
<protein>
    <submittedName>
        <fullName evidence="1">Thioredoxin family protein</fullName>
    </submittedName>
</protein>
<evidence type="ECO:0000313" key="2">
    <source>
        <dbReference type="Proteomes" id="UP001500582"/>
    </source>
</evidence>
<organism evidence="1 2">
    <name type="scientific">Mucilaginibacter gynuensis</name>
    <dbReference type="NCBI Taxonomy" id="1302236"/>
    <lineage>
        <taxon>Bacteria</taxon>
        <taxon>Pseudomonadati</taxon>
        <taxon>Bacteroidota</taxon>
        <taxon>Sphingobacteriia</taxon>
        <taxon>Sphingobacteriales</taxon>
        <taxon>Sphingobacteriaceae</taxon>
        <taxon>Mucilaginibacter</taxon>
    </lineage>
</organism>
<comment type="caution">
    <text evidence="1">The sequence shown here is derived from an EMBL/GenBank/DDBJ whole genome shotgun (WGS) entry which is preliminary data.</text>
</comment>
<evidence type="ECO:0000313" key="1">
    <source>
        <dbReference type="EMBL" id="GAA4318252.1"/>
    </source>
</evidence>
<sequence length="190" mass="22536">MTLKAYIHYFKSVLNGVELNAPYDNPEYLNYVRLNCSRHQRWMKIGDVDPDLEAMTDMLNEPQKWIFITEPWCGDAAHILPFVVKLTQDNPMIDLEIQRRDHEPFLIERYLTGTSRSIPKLIIREKTGTDLLVWGPRPKRCQALYDRLKNNQEEDGKLHIDIQNWYNKDKGISFQRELLGLMKKVSKIRY</sequence>